<reference evidence="2 3" key="1">
    <citation type="journal article" name="Nat. Commun.">
        <title>Undinarchaeota illuminate DPANN phylogeny and the impact of gene transfer on archaeal evolution.</title>
        <authorList>
            <person name="Dombrowski N."/>
            <person name="Williams T.A."/>
            <person name="Sun J."/>
            <person name="Woodcroft B.J."/>
            <person name="Lee J.H."/>
            <person name="Minh B.Q."/>
            <person name="Rinke C."/>
            <person name="Spang A."/>
        </authorList>
    </citation>
    <scope>NUCLEOTIDE SEQUENCE [LARGE SCALE GENOMIC DNA]</scope>
    <source>
        <strain evidence="2">MAG_bin1129</strain>
    </source>
</reference>
<keyword evidence="1" id="KW-0812">Transmembrane</keyword>
<dbReference type="Proteomes" id="UP000646946">
    <property type="component" value="Unassembled WGS sequence"/>
</dbReference>
<feature type="transmembrane region" description="Helical" evidence="1">
    <location>
        <begin position="6"/>
        <end position="23"/>
    </location>
</feature>
<keyword evidence="1" id="KW-0472">Membrane</keyword>
<gene>
    <name evidence="2" type="ORF">H1016_02185</name>
</gene>
<evidence type="ECO:0000313" key="3">
    <source>
        <dbReference type="Proteomes" id="UP000646946"/>
    </source>
</evidence>
<dbReference type="EMBL" id="DVAB01000021">
    <property type="protein sequence ID" value="HIK00329.1"/>
    <property type="molecule type" value="Genomic_DNA"/>
</dbReference>
<accession>A0A832UNB2</accession>
<sequence>MKNKILVGIGILIATVFIIVVFYNKPKGVYSIRGDMCYSDSDCACDYKNPDQCGKTGQSLVCIKNKCYIGFKNETESCAYIDNELVCEAQAITNIGELFKLKGEESRTVKVELTGFIKEGCMDFFNIEDSTGTIQVRGVDEKFLDKKVMIKGNFTYSPIRCLALCVCDPHVVVESISFAK</sequence>
<evidence type="ECO:0000313" key="2">
    <source>
        <dbReference type="EMBL" id="HIK00329.1"/>
    </source>
</evidence>
<name>A0A832UNB2_9ARCH</name>
<keyword evidence="3" id="KW-1185">Reference proteome</keyword>
<dbReference type="AlphaFoldDB" id="A0A832UNB2"/>
<evidence type="ECO:0000256" key="1">
    <source>
        <dbReference type="SAM" id="Phobius"/>
    </source>
</evidence>
<keyword evidence="1" id="KW-1133">Transmembrane helix</keyword>
<proteinExistence type="predicted"/>
<organism evidence="2 3">
    <name type="scientific">Candidatus Naiadarchaeum limnaeum</name>
    <dbReference type="NCBI Taxonomy" id="2756139"/>
    <lineage>
        <taxon>Archaea</taxon>
        <taxon>Candidatus Undinarchaeota</taxon>
        <taxon>Candidatus Undinarchaeia</taxon>
        <taxon>Candidatus Naiadarchaeales</taxon>
        <taxon>Candidatus Naiadarchaeaceae</taxon>
        <taxon>Candidatus Naiadarchaeum</taxon>
    </lineage>
</organism>
<protein>
    <submittedName>
        <fullName evidence="2">Uncharacterized protein</fullName>
    </submittedName>
</protein>
<comment type="caution">
    <text evidence="2">The sequence shown here is derived from an EMBL/GenBank/DDBJ whole genome shotgun (WGS) entry which is preliminary data.</text>
</comment>